<organism evidence="1 2">
    <name type="scientific">Clitoria ternatea</name>
    <name type="common">Butterfly pea</name>
    <dbReference type="NCBI Taxonomy" id="43366"/>
    <lineage>
        <taxon>Eukaryota</taxon>
        <taxon>Viridiplantae</taxon>
        <taxon>Streptophyta</taxon>
        <taxon>Embryophyta</taxon>
        <taxon>Tracheophyta</taxon>
        <taxon>Spermatophyta</taxon>
        <taxon>Magnoliopsida</taxon>
        <taxon>eudicotyledons</taxon>
        <taxon>Gunneridae</taxon>
        <taxon>Pentapetalae</taxon>
        <taxon>rosids</taxon>
        <taxon>fabids</taxon>
        <taxon>Fabales</taxon>
        <taxon>Fabaceae</taxon>
        <taxon>Papilionoideae</taxon>
        <taxon>50 kb inversion clade</taxon>
        <taxon>NPAAA clade</taxon>
        <taxon>indigoferoid/millettioid clade</taxon>
        <taxon>Phaseoleae</taxon>
        <taxon>Clitoria</taxon>
    </lineage>
</organism>
<gene>
    <name evidence="1" type="ORF">RJT34_11160</name>
</gene>
<dbReference type="EMBL" id="JAYKXN010000003">
    <property type="protein sequence ID" value="KAK7300317.1"/>
    <property type="molecule type" value="Genomic_DNA"/>
</dbReference>
<sequence length="95" mass="11107">MFGWFGMVVLWVIINHKCSHNVTLVCVSTVFLFLYELALCYESDYVALLLWELWLGRFDLYCNLQLCAYPFHVKWTPTIVVWQIPITNLDASSIA</sequence>
<comment type="caution">
    <text evidence="1">The sequence shown here is derived from an EMBL/GenBank/DDBJ whole genome shotgun (WGS) entry which is preliminary data.</text>
</comment>
<proteinExistence type="predicted"/>
<name>A0AAN9PK92_CLITE</name>
<reference evidence="1 2" key="1">
    <citation type="submission" date="2024-01" db="EMBL/GenBank/DDBJ databases">
        <title>The genomes of 5 underutilized Papilionoideae crops provide insights into root nodulation and disease resistance.</title>
        <authorList>
            <person name="Yuan L."/>
        </authorList>
    </citation>
    <scope>NUCLEOTIDE SEQUENCE [LARGE SCALE GENOMIC DNA]</scope>
    <source>
        <strain evidence="1">LY-2023</strain>
        <tissue evidence="1">Leaf</tissue>
    </source>
</reference>
<dbReference type="AlphaFoldDB" id="A0AAN9PK92"/>
<protein>
    <submittedName>
        <fullName evidence="1">Uncharacterized protein</fullName>
    </submittedName>
</protein>
<evidence type="ECO:0000313" key="1">
    <source>
        <dbReference type="EMBL" id="KAK7300317.1"/>
    </source>
</evidence>
<evidence type="ECO:0000313" key="2">
    <source>
        <dbReference type="Proteomes" id="UP001359559"/>
    </source>
</evidence>
<dbReference type="Proteomes" id="UP001359559">
    <property type="component" value="Unassembled WGS sequence"/>
</dbReference>
<accession>A0AAN9PK92</accession>
<keyword evidence="2" id="KW-1185">Reference proteome</keyword>